<dbReference type="EMBL" id="FNBE01000022">
    <property type="protein sequence ID" value="SDH41775.1"/>
    <property type="molecule type" value="Genomic_DNA"/>
</dbReference>
<evidence type="ECO:0000256" key="3">
    <source>
        <dbReference type="PIRSR" id="PIRSR602480-1"/>
    </source>
</evidence>
<proteinExistence type="inferred from homology"/>
<keyword evidence="3" id="KW-0104">Cadmium</keyword>
<keyword evidence="4" id="KW-0028">Amino-acid biosynthesis</keyword>
<dbReference type="PANTHER" id="PTHR21337">
    <property type="entry name" value="PHOSPHO-2-DEHYDRO-3-DEOXYHEPTONATE ALDOLASE 1, 2"/>
    <property type="match status" value="1"/>
</dbReference>
<dbReference type="GO" id="GO:0009423">
    <property type="term" value="P:chorismate biosynthetic process"/>
    <property type="evidence" value="ECO:0007669"/>
    <property type="project" value="UniProtKB-UniPathway"/>
</dbReference>
<dbReference type="UniPathway" id="UPA00053">
    <property type="reaction ID" value="UER00084"/>
</dbReference>
<dbReference type="Pfam" id="PF01474">
    <property type="entry name" value="DAHP_synth_2"/>
    <property type="match status" value="2"/>
</dbReference>
<feature type="binding site" evidence="3">
    <location>
        <position position="273"/>
    </location>
    <ligand>
        <name>phosphoenolpyruvate</name>
        <dbReference type="ChEBI" id="CHEBI:58702"/>
    </ligand>
</feature>
<keyword evidence="7" id="KW-1185">Reference proteome</keyword>
<sequence length="395" mass="41056">MTSLASGPATDPLGPAGAHLAAATARPAVQQPEWPDPQRAAAVRRALALMPPLVTAQEVQGLQSLLAGVARGEALVVHGGDCAETFDGNTREHLAGNLETLDAVADVLGGAATPVVRIARMAGQYAKPRSNPVDAAGLPVYRGDIVNSATGTRAARAADPQRMLRAYADAASVLDRMRTGPHEVFAGHEALLLDYESALVRRSGAGWFGGSGHFLWIGERTRHADGAHVALLGLVDNPVGIKLGPGATPAEVLSYLRQLDPCRIPGRVSLIVRMGAERVAERLPPILAAVAATGHPVVWLSDPLHANTETTGSGLKTRRLSRVLAEVRSYAAAHRAVGTHPGGLHLELTGDDVAECVGGAIAPGDLGERYLTACDPRLNRAQAVEVAAAAAHEFA</sequence>
<evidence type="ECO:0000256" key="1">
    <source>
        <dbReference type="ARBA" id="ARBA00008911"/>
    </source>
</evidence>
<feature type="region of interest" description="Disordered" evidence="5">
    <location>
        <begin position="1"/>
        <end position="34"/>
    </location>
</feature>
<dbReference type="InterPro" id="IPR013785">
    <property type="entry name" value="Aldolase_TIM"/>
</dbReference>
<dbReference type="GO" id="GO:0003849">
    <property type="term" value="F:3-deoxy-7-phosphoheptulonate synthase activity"/>
    <property type="evidence" value="ECO:0007669"/>
    <property type="project" value="UniProtKB-EC"/>
</dbReference>
<feature type="binding site" evidence="3">
    <location>
        <position position="375"/>
    </location>
    <ligand>
        <name>Mn(2+)</name>
        <dbReference type="ChEBI" id="CHEBI:29035"/>
    </ligand>
</feature>
<dbReference type="PANTHER" id="PTHR21337:SF0">
    <property type="entry name" value="PHOSPHO-2-DEHYDRO-3-DEOXYHEPTONATE ALDOLASE"/>
    <property type="match status" value="1"/>
</dbReference>
<keyword evidence="3" id="KW-0170">Cobalt</keyword>
<feature type="binding site" evidence="3">
    <location>
        <position position="242"/>
    </location>
    <ligand>
        <name>phosphoenolpyruvate</name>
        <dbReference type="ChEBI" id="CHEBI:58702"/>
    </ligand>
</feature>
<evidence type="ECO:0000313" key="6">
    <source>
        <dbReference type="EMBL" id="SDH41775.1"/>
    </source>
</evidence>
<reference evidence="6 7" key="1">
    <citation type="submission" date="2016-10" db="EMBL/GenBank/DDBJ databases">
        <authorList>
            <person name="de Groot N.N."/>
        </authorList>
    </citation>
    <scope>NUCLEOTIDE SEQUENCE [LARGE SCALE GENOMIC DNA]</scope>
    <source>
        <strain evidence="6 7">CGMCC 4.3143</strain>
    </source>
</reference>
<keyword evidence="4" id="KW-0057">Aromatic amino acid biosynthesis</keyword>
<feature type="compositionally biased region" description="Low complexity" evidence="5">
    <location>
        <begin position="12"/>
        <end position="28"/>
    </location>
</feature>
<feature type="binding site" evidence="3">
    <location>
        <position position="120"/>
    </location>
    <ligand>
        <name>phosphoenolpyruvate</name>
        <dbReference type="ChEBI" id="CHEBI:58702"/>
    </ligand>
</feature>
<comment type="catalytic activity">
    <reaction evidence="4">
        <text>D-erythrose 4-phosphate + phosphoenolpyruvate + H2O = 7-phospho-2-dehydro-3-deoxy-D-arabino-heptonate + phosphate</text>
        <dbReference type="Rhea" id="RHEA:14717"/>
        <dbReference type="ChEBI" id="CHEBI:15377"/>
        <dbReference type="ChEBI" id="CHEBI:16897"/>
        <dbReference type="ChEBI" id="CHEBI:43474"/>
        <dbReference type="ChEBI" id="CHEBI:58394"/>
        <dbReference type="ChEBI" id="CHEBI:58702"/>
        <dbReference type="EC" id="2.5.1.54"/>
    </reaction>
</comment>
<keyword evidence="2 4" id="KW-0808">Transferase</keyword>
<dbReference type="Gene3D" id="3.20.20.70">
    <property type="entry name" value="Aldolase class I"/>
    <property type="match status" value="1"/>
</dbReference>
<keyword evidence="3" id="KW-0464">Manganese</keyword>
<evidence type="ECO:0000256" key="5">
    <source>
        <dbReference type="SAM" id="MobiDB-lite"/>
    </source>
</evidence>
<feature type="binding site" evidence="3">
    <location>
        <position position="305"/>
    </location>
    <ligand>
        <name>Mn(2+)</name>
        <dbReference type="ChEBI" id="CHEBI:29035"/>
    </ligand>
</feature>
<feature type="binding site" evidence="3">
    <location>
        <position position="82"/>
    </location>
    <ligand>
        <name>Mn(2+)</name>
        <dbReference type="ChEBI" id="CHEBI:29035"/>
    </ligand>
</feature>
<feature type="binding site" evidence="3">
    <location>
        <position position="347"/>
    </location>
    <ligand>
        <name>Mn(2+)</name>
        <dbReference type="ChEBI" id="CHEBI:29035"/>
    </ligand>
</feature>
<dbReference type="Proteomes" id="UP000198967">
    <property type="component" value="Unassembled WGS sequence"/>
</dbReference>
<dbReference type="GO" id="GO:0008652">
    <property type="term" value="P:amino acid biosynthetic process"/>
    <property type="evidence" value="ECO:0007669"/>
    <property type="project" value="UniProtKB-KW"/>
</dbReference>
<dbReference type="STRING" id="366584.SAMN05216377_12227"/>
<comment type="cofactor">
    <cofactor evidence="3">
        <name>Mn(2+)</name>
        <dbReference type="ChEBI" id="CHEBI:29035"/>
    </cofactor>
    <cofactor evidence="3">
        <name>Co(2+)</name>
        <dbReference type="ChEBI" id="CHEBI:48828"/>
    </cofactor>
    <cofactor evidence="3">
        <name>Cd(2+)</name>
        <dbReference type="ChEBI" id="CHEBI:48775"/>
    </cofactor>
    <text evidence="3">Binds 1 divalent cation per subunit. The enzyme is active with manganese, cobalt or cadmium ions.</text>
</comment>
<evidence type="ECO:0000313" key="7">
    <source>
        <dbReference type="Proteomes" id="UP000198967"/>
    </source>
</evidence>
<dbReference type="InterPro" id="IPR002480">
    <property type="entry name" value="DAHP_synth_2"/>
</dbReference>
<comment type="pathway">
    <text evidence="4">Metabolic intermediate biosynthesis; chorismate biosynthesis; chorismate from D-erythrose 4-phosphate and phosphoenolpyruvate: step 1/7.</text>
</comment>
<dbReference type="AlphaFoldDB" id="A0A1G8C8R3"/>
<dbReference type="GO" id="GO:0009073">
    <property type="term" value="P:aromatic amino acid family biosynthetic process"/>
    <property type="evidence" value="ECO:0007669"/>
    <property type="project" value="UniProtKB-KW"/>
</dbReference>
<evidence type="ECO:0000256" key="2">
    <source>
        <dbReference type="ARBA" id="ARBA00022679"/>
    </source>
</evidence>
<feature type="binding site" evidence="3">
    <location>
        <begin position="219"/>
        <end position="220"/>
    </location>
    <ligand>
        <name>phosphoenolpyruvate</name>
        <dbReference type="ChEBI" id="CHEBI:58702"/>
    </ligand>
</feature>
<name>A0A1G8C8R3_PSEOR</name>
<accession>A0A1G8C8R3</accession>
<dbReference type="SUPFAM" id="SSF51569">
    <property type="entry name" value="Aldolase"/>
    <property type="match status" value="1"/>
</dbReference>
<evidence type="ECO:0000256" key="4">
    <source>
        <dbReference type="RuleBase" id="RU363071"/>
    </source>
</evidence>
<comment type="similarity">
    <text evidence="1 4">Belongs to the class-II DAHP synthase family.</text>
</comment>
<dbReference type="RefSeq" id="WP_093089463.1">
    <property type="nucleotide sequence ID" value="NZ_FNBE01000022.1"/>
</dbReference>
<protein>
    <recommendedName>
        <fullName evidence="4">Phospho-2-dehydro-3-deoxyheptonate aldolase</fullName>
        <ecNumber evidence="4">2.5.1.54</ecNumber>
    </recommendedName>
</protein>
<gene>
    <name evidence="6" type="ORF">SAMN05216377_12227</name>
</gene>
<organism evidence="6 7">
    <name type="scientific">Pseudonocardia oroxyli</name>
    <dbReference type="NCBI Taxonomy" id="366584"/>
    <lineage>
        <taxon>Bacteria</taxon>
        <taxon>Bacillati</taxon>
        <taxon>Actinomycetota</taxon>
        <taxon>Actinomycetes</taxon>
        <taxon>Pseudonocardiales</taxon>
        <taxon>Pseudonocardiaceae</taxon>
        <taxon>Pseudonocardia</taxon>
    </lineage>
</organism>
<dbReference type="EC" id="2.5.1.54" evidence="4"/>
<dbReference type="OrthoDB" id="9766852at2"/>